<evidence type="ECO:0000313" key="3">
    <source>
        <dbReference type="Proteomes" id="UP000271974"/>
    </source>
</evidence>
<dbReference type="EMBL" id="RQTK01001381">
    <property type="protein sequence ID" value="RUS70561.1"/>
    <property type="molecule type" value="Genomic_DNA"/>
</dbReference>
<dbReference type="AlphaFoldDB" id="A0A3S0Z6P3"/>
<comment type="caution">
    <text evidence="2">The sequence shown here is derived from an EMBL/GenBank/DDBJ whole genome shotgun (WGS) entry which is preliminary data.</text>
</comment>
<keyword evidence="3" id="KW-1185">Reference proteome</keyword>
<evidence type="ECO:0000256" key="1">
    <source>
        <dbReference type="SAM" id="MobiDB-lite"/>
    </source>
</evidence>
<feature type="compositionally biased region" description="Basic and acidic residues" evidence="1">
    <location>
        <begin position="407"/>
        <end position="453"/>
    </location>
</feature>
<evidence type="ECO:0000313" key="2">
    <source>
        <dbReference type="EMBL" id="RUS70561.1"/>
    </source>
</evidence>
<proteinExistence type="predicted"/>
<gene>
    <name evidence="2" type="ORF">EGW08_021675</name>
</gene>
<dbReference type="Proteomes" id="UP000271974">
    <property type="component" value="Unassembled WGS sequence"/>
</dbReference>
<feature type="region of interest" description="Disordered" evidence="1">
    <location>
        <begin position="386"/>
        <end position="475"/>
    </location>
</feature>
<reference evidence="2 3" key="1">
    <citation type="submission" date="2019-01" db="EMBL/GenBank/DDBJ databases">
        <title>A draft genome assembly of the solar-powered sea slug Elysia chlorotica.</title>
        <authorList>
            <person name="Cai H."/>
            <person name="Li Q."/>
            <person name="Fang X."/>
            <person name="Li J."/>
            <person name="Curtis N.E."/>
            <person name="Altenburger A."/>
            <person name="Shibata T."/>
            <person name="Feng M."/>
            <person name="Maeda T."/>
            <person name="Schwartz J.A."/>
            <person name="Shigenobu S."/>
            <person name="Lundholm N."/>
            <person name="Nishiyama T."/>
            <person name="Yang H."/>
            <person name="Hasebe M."/>
            <person name="Li S."/>
            <person name="Pierce S.K."/>
            <person name="Wang J."/>
        </authorList>
    </citation>
    <scope>NUCLEOTIDE SEQUENCE [LARGE SCALE GENOMIC DNA]</scope>
    <source>
        <strain evidence="2">EC2010</strain>
        <tissue evidence="2">Whole organism of an adult</tissue>
    </source>
</reference>
<protein>
    <submittedName>
        <fullName evidence="2">Uncharacterized protein</fullName>
    </submittedName>
</protein>
<name>A0A3S0Z6P3_ELYCH</name>
<dbReference type="OrthoDB" id="6163122at2759"/>
<organism evidence="2 3">
    <name type="scientific">Elysia chlorotica</name>
    <name type="common">Eastern emerald elysia</name>
    <name type="synonym">Sea slug</name>
    <dbReference type="NCBI Taxonomy" id="188477"/>
    <lineage>
        <taxon>Eukaryota</taxon>
        <taxon>Metazoa</taxon>
        <taxon>Spiralia</taxon>
        <taxon>Lophotrochozoa</taxon>
        <taxon>Mollusca</taxon>
        <taxon>Gastropoda</taxon>
        <taxon>Heterobranchia</taxon>
        <taxon>Euthyneura</taxon>
        <taxon>Panpulmonata</taxon>
        <taxon>Sacoglossa</taxon>
        <taxon>Placobranchoidea</taxon>
        <taxon>Plakobranchidae</taxon>
        <taxon>Elysia</taxon>
    </lineage>
</organism>
<feature type="region of interest" description="Disordered" evidence="1">
    <location>
        <begin position="352"/>
        <end position="374"/>
    </location>
</feature>
<sequence>MPCPNPCSNPCPQTPGPPQTGCVTPFCAPFSVPSAPTGCGGPLNPCPDDCDPYAYTNAYGKTLFCQTACMVKLGKDEVWLEMNRGHLMVIQEPHCMGFSLALVNDQQVVLAIQKLSRKTEFKPSPHTQHGFLYNAVTTTEKGSLNENFLVSFQCKPHADQFKAVVTSCKRIMMMSAGNCDASNSNVVCRPGHFVVCGEDEDGSRCGGGRCKPPARLWDDCRTPGNNTSKKQNMEITEGGLDFTPYFGKQRGRDTPRAPGGNSNMPSNMDLIGGGMEFPRDLQRNNGAWGNSNKPSNMDLIGGGMEFPRDLQRNNAARSRERLYNPGTDNIMYSEGPPRGYVGDRRCGGQEGYPNPCGGRMGGQKGFRQGYGRDDGRGGCYGEGRVGNARYEPKRPGPGEAYGGAGLADRRPPAEDHKSYNGDHRSIPEDHRSIGGDRRSSNGDHKTSNGDHRSYQSGVIEDERNRSETGYDPDVE</sequence>
<accession>A0A3S0Z6P3</accession>